<keyword evidence="4" id="KW-1185">Reference proteome</keyword>
<gene>
    <name evidence="3" type="ORF">GCM10011609_32020</name>
</gene>
<proteinExistence type="predicted"/>
<feature type="coiled-coil region" evidence="1">
    <location>
        <begin position="13"/>
        <end position="78"/>
    </location>
</feature>
<evidence type="ECO:0000256" key="1">
    <source>
        <dbReference type="SAM" id="Coils"/>
    </source>
</evidence>
<protein>
    <recommendedName>
        <fullName evidence="2">SNIPE associated domain-containing protein</fullName>
    </recommendedName>
</protein>
<dbReference type="Pfam" id="PF13250">
    <property type="entry name" value="SNIPE"/>
    <property type="match status" value="1"/>
</dbReference>
<accession>A0ABQ2HUT8</accession>
<name>A0ABQ2HUT8_9PSEU</name>
<dbReference type="Proteomes" id="UP000597656">
    <property type="component" value="Unassembled WGS sequence"/>
</dbReference>
<sequence length="220" mass="24422">MGLSSRIGEGSMLGRKDRRIAELERAVEGLQDLLSRIGDARSARTDVLEEVDRAGAELVALRHRISNARAELRPLKDELTLQRAGVFRTGATVDHQAQLDLVHDEMKTLIKTGAAIEGGGQVTCNGSDATGRRLVEDWSALMLRSYNCEAENCLRMLRAGGLDAARRRLDRSASAIERLSGTFALRVSPRYQALRAYELELTADHLQRRAESRRTRRIAS</sequence>
<evidence type="ECO:0000313" key="4">
    <source>
        <dbReference type="Proteomes" id="UP000597656"/>
    </source>
</evidence>
<feature type="domain" description="SNIPE associated" evidence="2">
    <location>
        <begin position="94"/>
        <end position="209"/>
    </location>
</feature>
<evidence type="ECO:0000259" key="2">
    <source>
        <dbReference type="Pfam" id="PF13250"/>
    </source>
</evidence>
<keyword evidence="1" id="KW-0175">Coiled coil</keyword>
<organism evidence="3 4">
    <name type="scientific">Lentzea pudingi</name>
    <dbReference type="NCBI Taxonomy" id="1789439"/>
    <lineage>
        <taxon>Bacteria</taxon>
        <taxon>Bacillati</taxon>
        <taxon>Actinomycetota</taxon>
        <taxon>Actinomycetes</taxon>
        <taxon>Pseudonocardiales</taxon>
        <taxon>Pseudonocardiaceae</taxon>
        <taxon>Lentzea</taxon>
    </lineage>
</organism>
<comment type="caution">
    <text evidence="3">The sequence shown here is derived from an EMBL/GenBank/DDBJ whole genome shotgun (WGS) entry which is preliminary data.</text>
</comment>
<reference evidence="4" key="1">
    <citation type="journal article" date="2019" name="Int. J. Syst. Evol. Microbiol.">
        <title>The Global Catalogue of Microorganisms (GCM) 10K type strain sequencing project: providing services to taxonomists for standard genome sequencing and annotation.</title>
        <authorList>
            <consortium name="The Broad Institute Genomics Platform"/>
            <consortium name="The Broad Institute Genome Sequencing Center for Infectious Disease"/>
            <person name="Wu L."/>
            <person name="Ma J."/>
        </authorList>
    </citation>
    <scope>NUCLEOTIDE SEQUENCE [LARGE SCALE GENOMIC DNA]</scope>
    <source>
        <strain evidence="4">CGMCC 4.7319</strain>
    </source>
</reference>
<evidence type="ECO:0000313" key="3">
    <source>
        <dbReference type="EMBL" id="GGM92244.1"/>
    </source>
</evidence>
<dbReference type="EMBL" id="BMNC01000004">
    <property type="protein sequence ID" value="GGM92244.1"/>
    <property type="molecule type" value="Genomic_DNA"/>
</dbReference>
<dbReference type="InterPro" id="IPR025280">
    <property type="entry name" value="SNIPE"/>
</dbReference>